<protein>
    <submittedName>
        <fullName evidence="6">Coiled-coil domain-containing protein 173-like</fullName>
    </submittedName>
</protein>
<evidence type="ECO:0000256" key="2">
    <source>
        <dbReference type="SAM" id="Coils"/>
    </source>
</evidence>
<dbReference type="PANTHER" id="PTHR28663:SF1">
    <property type="entry name" value="CILIA- AND FLAGELLA- ASSOCIATED PROTEIN 210"/>
    <property type="match status" value="1"/>
</dbReference>
<dbReference type="RefSeq" id="XP_002739203.1">
    <property type="nucleotide sequence ID" value="XM_002739157.2"/>
</dbReference>
<feature type="region of interest" description="Disordered" evidence="3">
    <location>
        <begin position="538"/>
        <end position="565"/>
    </location>
</feature>
<evidence type="ECO:0000256" key="1">
    <source>
        <dbReference type="ARBA" id="ARBA00023054"/>
    </source>
</evidence>
<evidence type="ECO:0000313" key="6">
    <source>
        <dbReference type="RefSeq" id="XP_002739203.1"/>
    </source>
</evidence>
<feature type="region of interest" description="Disordered" evidence="3">
    <location>
        <begin position="60"/>
        <end position="81"/>
    </location>
</feature>
<organism evidence="5 6">
    <name type="scientific">Saccoglossus kowalevskii</name>
    <name type="common">Acorn worm</name>
    <dbReference type="NCBI Taxonomy" id="10224"/>
    <lineage>
        <taxon>Eukaryota</taxon>
        <taxon>Metazoa</taxon>
        <taxon>Hemichordata</taxon>
        <taxon>Enteropneusta</taxon>
        <taxon>Harrimaniidae</taxon>
        <taxon>Saccoglossus</taxon>
    </lineage>
</organism>
<evidence type="ECO:0000313" key="5">
    <source>
        <dbReference type="Proteomes" id="UP000694865"/>
    </source>
</evidence>
<feature type="region of interest" description="Disordered" evidence="3">
    <location>
        <begin position="1"/>
        <end position="47"/>
    </location>
</feature>
<evidence type="ECO:0000259" key="4">
    <source>
        <dbReference type="Pfam" id="PF13868"/>
    </source>
</evidence>
<sequence length="565" mass="66406">MSAELIRHGRRSGQSRRDSGSKSAELPRQQLSPPQQGPRGMMLPDGTDLRQVTVLSKTDWQRIQDQLSKSSREEQRMRAQREQELALHERSKEVVKNWSNTIAGQRLKKLEARKIREEKEEEEKVQLDIEEAKFQSEKRKIAIDKAKTQQYYQTDRVKGFHGALLLTEVLKEREAQIEFRKARERASAGKDRDIYMRYQREVEMGILEDQAKARTAMEERRKCKEFQLHQINDHLKKEDLAKLTDVREGEEIKRNTERYEAEKRRIEEIKRKEREDIMKAHLQTVKDRDLIRAAERQKEEEEEEEIRIFAAAKRKMGKLRKTKEKELWLKKQDHTNKMVELLHGQLKQKVDNEDERIIKAVGERERIEEMEDKAKEEKLHKTLQSIAEHRTTQMKLAEKQERENKRKETENLLLRVEADRIFQSQQEEKMRAAKAEAQALQGFHNKQIDENIGGIRKEQQDQLEHDQRNLELLKLEEDQFQEYAAKVITHCHKNGRNVYPLVKAAREGHGGGMGPVFEGKGGIRPSYLVQDATGVELPTYQKDSTTDVKSGQNSGDSRKRLGFVW</sequence>
<dbReference type="InterPro" id="IPR043597">
    <property type="entry name" value="TPH_dom"/>
</dbReference>
<feature type="coiled-coil region" evidence="2">
    <location>
        <begin position="249"/>
        <end position="304"/>
    </location>
</feature>
<feature type="domain" description="Trichohyalin-plectin-homology" evidence="4">
    <location>
        <begin position="152"/>
        <end position="490"/>
    </location>
</feature>
<dbReference type="PANTHER" id="PTHR28663">
    <property type="entry name" value="COILED-COIL DOMAIN-CONTAINING PROTEIN 173"/>
    <property type="match status" value="1"/>
</dbReference>
<feature type="coiled-coil region" evidence="2">
    <location>
        <begin position="107"/>
        <end position="135"/>
    </location>
</feature>
<keyword evidence="5" id="KW-1185">Reference proteome</keyword>
<gene>
    <name evidence="6" type="primary">LOC100372239</name>
</gene>
<dbReference type="Pfam" id="PF13868">
    <property type="entry name" value="TPH"/>
    <property type="match status" value="1"/>
</dbReference>
<dbReference type="GeneID" id="100372239"/>
<evidence type="ECO:0000256" key="3">
    <source>
        <dbReference type="SAM" id="MobiDB-lite"/>
    </source>
</evidence>
<feature type="compositionally biased region" description="Basic and acidic residues" evidence="3">
    <location>
        <begin position="70"/>
        <end position="81"/>
    </location>
</feature>
<dbReference type="Proteomes" id="UP000694865">
    <property type="component" value="Unplaced"/>
</dbReference>
<feature type="compositionally biased region" description="Polar residues" evidence="3">
    <location>
        <begin position="60"/>
        <end position="69"/>
    </location>
</feature>
<name>A0ABM0GX03_SACKO</name>
<dbReference type="InterPro" id="IPR039986">
    <property type="entry name" value="CFAP210"/>
</dbReference>
<keyword evidence="1 2" id="KW-0175">Coiled coil</keyword>
<accession>A0ABM0GX03</accession>
<feature type="compositionally biased region" description="Polar residues" evidence="3">
    <location>
        <begin position="541"/>
        <end position="555"/>
    </location>
</feature>
<reference evidence="6" key="1">
    <citation type="submission" date="2025-08" db="UniProtKB">
        <authorList>
            <consortium name="RefSeq"/>
        </authorList>
    </citation>
    <scope>IDENTIFICATION</scope>
    <source>
        <tissue evidence="6">Testes</tissue>
    </source>
</reference>
<proteinExistence type="predicted"/>